<keyword evidence="1" id="KW-0812">Transmembrane</keyword>
<feature type="transmembrane region" description="Helical" evidence="1">
    <location>
        <begin position="341"/>
        <end position="360"/>
    </location>
</feature>
<organism evidence="2 3">
    <name type="scientific">Geobacter metallireducens (strain ATCC 53774 / DSM 7210 / GS-15)</name>
    <dbReference type="NCBI Taxonomy" id="269799"/>
    <lineage>
        <taxon>Bacteria</taxon>
        <taxon>Pseudomonadati</taxon>
        <taxon>Thermodesulfobacteriota</taxon>
        <taxon>Desulfuromonadia</taxon>
        <taxon>Geobacterales</taxon>
        <taxon>Geobacteraceae</taxon>
        <taxon>Geobacter</taxon>
    </lineage>
</organism>
<evidence type="ECO:0000313" key="3">
    <source>
        <dbReference type="Proteomes" id="UP000007073"/>
    </source>
</evidence>
<name>Q39W09_GEOMG</name>
<feature type="transmembrane region" description="Helical" evidence="1">
    <location>
        <begin position="6"/>
        <end position="26"/>
    </location>
</feature>
<feature type="transmembrane region" description="Helical" evidence="1">
    <location>
        <begin position="166"/>
        <end position="186"/>
    </location>
</feature>
<dbReference type="InterPro" id="IPR049458">
    <property type="entry name" value="EpsG-like"/>
</dbReference>
<proteinExistence type="predicted"/>
<protein>
    <recommendedName>
        <fullName evidence="4">EpsG family protein</fullName>
    </recommendedName>
</protein>
<evidence type="ECO:0008006" key="4">
    <source>
        <dbReference type="Google" id="ProtNLM"/>
    </source>
</evidence>
<feature type="transmembrane region" description="Helical" evidence="1">
    <location>
        <begin position="198"/>
        <end position="221"/>
    </location>
</feature>
<dbReference type="KEGG" id="gme:Gmet_1330"/>
<dbReference type="Pfam" id="PF14897">
    <property type="entry name" value="EpsG"/>
    <property type="match status" value="1"/>
</dbReference>
<feature type="transmembrane region" description="Helical" evidence="1">
    <location>
        <begin position="294"/>
        <end position="320"/>
    </location>
</feature>
<dbReference type="AlphaFoldDB" id="Q39W09"/>
<dbReference type="EMBL" id="CP000148">
    <property type="protein sequence ID" value="ABB31565.1"/>
    <property type="molecule type" value="Genomic_DNA"/>
</dbReference>
<feature type="transmembrane region" description="Helical" evidence="1">
    <location>
        <begin position="33"/>
        <end position="51"/>
    </location>
</feature>
<dbReference type="Proteomes" id="UP000007073">
    <property type="component" value="Chromosome"/>
</dbReference>
<dbReference type="HOGENOM" id="CLU_059692_1_0_7"/>
<reference evidence="2 3" key="2">
    <citation type="journal article" date="2009" name="BMC Microbiol.">
        <title>The genome sequence of Geobacter metallireducens: features of metabolism, physiology and regulation common and dissimilar to Geobacter sulfurreducens.</title>
        <authorList>
            <person name="Aklujkar M."/>
            <person name="Krushkal J."/>
            <person name="DiBartolo G."/>
            <person name="Lapidus A."/>
            <person name="Land M.L."/>
            <person name="Lovley D.R."/>
        </authorList>
    </citation>
    <scope>NUCLEOTIDE SEQUENCE [LARGE SCALE GENOMIC DNA]</scope>
    <source>
        <strain evidence="3">ATCC 53774 / DSM 7210 / GS-15</strain>
    </source>
</reference>
<keyword evidence="1" id="KW-1133">Transmembrane helix</keyword>
<evidence type="ECO:0000313" key="2">
    <source>
        <dbReference type="EMBL" id="ABB31565.1"/>
    </source>
</evidence>
<dbReference type="eggNOG" id="ENOG5032SXY">
    <property type="taxonomic scope" value="Bacteria"/>
</dbReference>
<keyword evidence="1" id="KW-0472">Membrane</keyword>
<keyword evidence="3" id="KW-1185">Reference proteome</keyword>
<feature type="transmembrane region" description="Helical" evidence="1">
    <location>
        <begin position="97"/>
        <end position="116"/>
    </location>
</feature>
<dbReference type="STRING" id="269799.Gmet_1330"/>
<sequence length="372" mass="42677">MVDMHDIVYILLFVFVAVSAFVSSLCQDKALKFILFSASTFFMSAIIAFRWEIGTDWNSYYEYFVGIKNGSGSSYDNHFDIGFYLLNFVIANINGNYTIFLIVTTVLSTVLVNYIIYKKSNNPHLGQLIFLGNYLPIHFMGSIRRSIAITFVFLFLIYSIQYKNKIKSYIIMMFAFAQHKTSIIGITKLIVPKKRFSVKVIIALIGAAYFINYIGLIDLILEKLLMITVGGPDIGLVKTIANYSGENYKLYSPENVNPQMQSLLSMIKKIIYLFFFTRGLARNSNSLDDISLNIYVIGIMIYTLFIGAMVIQVLSVYFLFMEVLLASRVYSKLRLYEKRVFLIYILVISYASYDSNLSVFPELFSPYRSVLF</sequence>
<accession>Q39W09</accession>
<evidence type="ECO:0000256" key="1">
    <source>
        <dbReference type="SAM" id="Phobius"/>
    </source>
</evidence>
<feature type="transmembrane region" description="Helical" evidence="1">
    <location>
        <begin position="137"/>
        <end position="160"/>
    </location>
</feature>
<reference evidence="2 3" key="1">
    <citation type="submission" date="2005-10" db="EMBL/GenBank/DDBJ databases">
        <title>Complete sequence of Geobacter metallireducens GS-15.</title>
        <authorList>
            <consortium name="US DOE Joint Genome Institute"/>
            <person name="Copeland A."/>
            <person name="Lucas S."/>
            <person name="Lapidus A."/>
            <person name="Barry K."/>
            <person name="Detter J.C."/>
            <person name="Glavina T."/>
            <person name="Hammon N."/>
            <person name="Israni S."/>
            <person name="Pitluck S."/>
            <person name="Di Bartolo G."/>
            <person name="Chain P."/>
            <person name="Schmutz J."/>
            <person name="Larimer F."/>
            <person name="Land M."/>
            <person name="Kyrpides N."/>
            <person name="Ivanova N."/>
            <person name="Richardson P."/>
        </authorList>
    </citation>
    <scope>NUCLEOTIDE SEQUENCE [LARGE SCALE GENOMIC DNA]</scope>
    <source>
        <strain evidence="3">ATCC 53774 / DSM 7210 / GS-15</strain>
    </source>
</reference>
<gene>
    <name evidence="2" type="ordered locus">Gmet_1330</name>
</gene>